<comment type="caution">
    <text evidence="1">The sequence shown here is derived from an EMBL/GenBank/DDBJ whole genome shotgun (WGS) entry which is preliminary data.</text>
</comment>
<protein>
    <submittedName>
        <fullName evidence="1">Uncharacterized protein</fullName>
    </submittedName>
</protein>
<name>J9FLW8_9ZZZZ</name>
<sequence>MTCKGRSISLDYMPRLIRIRRLTSLQTAMCVSRNN</sequence>
<dbReference type="EMBL" id="AMCI01008755">
    <property type="protein sequence ID" value="EJW90577.1"/>
    <property type="molecule type" value="Genomic_DNA"/>
</dbReference>
<gene>
    <name evidence="1" type="ORF">EVA_21318</name>
</gene>
<dbReference type="AlphaFoldDB" id="J9FLW8"/>
<proteinExistence type="predicted"/>
<organism evidence="1">
    <name type="scientific">gut metagenome</name>
    <dbReference type="NCBI Taxonomy" id="749906"/>
    <lineage>
        <taxon>unclassified sequences</taxon>
        <taxon>metagenomes</taxon>
        <taxon>organismal metagenomes</taxon>
    </lineage>
</organism>
<accession>J9FLW8</accession>
<evidence type="ECO:0000313" key="1">
    <source>
        <dbReference type="EMBL" id="EJW90577.1"/>
    </source>
</evidence>
<reference evidence="1" key="1">
    <citation type="journal article" date="2012" name="PLoS ONE">
        <title>Gene sets for utilization of primary and secondary nutrition supplies in the distal gut of endangered iberian lynx.</title>
        <authorList>
            <person name="Alcaide M."/>
            <person name="Messina E."/>
            <person name="Richter M."/>
            <person name="Bargiela R."/>
            <person name="Peplies J."/>
            <person name="Huws S.A."/>
            <person name="Newbold C.J."/>
            <person name="Golyshin P.N."/>
            <person name="Simon M.A."/>
            <person name="Lopez G."/>
            <person name="Yakimov M.M."/>
            <person name="Ferrer M."/>
        </authorList>
    </citation>
    <scope>NUCLEOTIDE SEQUENCE</scope>
</reference>